<feature type="modified residue" description="Phosphohistidine" evidence="17">
    <location>
        <position position="941"/>
    </location>
</feature>
<evidence type="ECO:0000259" key="23">
    <source>
        <dbReference type="PROSITE" id="PS50894"/>
    </source>
</evidence>
<dbReference type="PANTHER" id="PTHR43047:SF72">
    <property type="entry name" value="OSMOSENSING HISTIDINE PROTEIN KINASE SLN1"/>
    <property type="match status" value="1"/>
</dbReference>
<dbReference type="Pfam" id="PF00512">
    <property type="entry name" value="HisKA"/>
    <property type="match status" value="1"/>
</dbReference>
<dbReference type="CDD" id="cd00082">
    <property type="entry name" value="HisKA"/>
    <property type="match status" value="1"/>
</dbReference>
<dbReference type="GO" id="GO:0005524">
    <property type="term" value="F:ATP binding"/>
    <property type="evidence" value="ECO:0007669"/>
    <property type="project" value="UniProtKB-KW"/>
</dbReference>
<evidence type="ECO:0000256" key="1">
    <source>
        <dbReference type="ARBA" id="ARBA00000085"/>
    </source>
</evidence>
<dbReference type="Gene3D" id="1.10.287.130">
    <property type="match status" value="1"/>
</dbReference>
<feature type="transmembrane region" description="Helical" evidence="19">
    <location>
        <begin position="338"/>
        <end position="359"/>
    </location>
</feature>
<feature type="domain" description="HPt" evidence="23">
    <location>
        <begin position="902"/>
        <end position="1000"/>
    </location>
</feature>
<dbReference type="Gene3D" id="3.30.565.10">
    <property type="entry name" value="Histidine kinase-like ATPase, C-terminal domain"/>
    <property type="match status" value="1"/>
</dbReference>
<dbReference type="PRINTS" id="PR00344">
    <property type="entry name" value="BCTRLSENSOR"/>
</dbReference>
<feature type="modified residue" description="4-aspartylphosphate" evidence="18">
    <location>
        <position position="769"/>
    </location>
</feature>
<dbReference type="Gene3D" id="6.10.340.10">
    <property type="match status" value="1"/>
</dbReference>
<dbReference type="Gene3D" id="1.20.58.920">
    <property type="match status" value="1"/>
</dbReference>
<dbReference type="SMART" id="SM00388">
    <property type="entry name" value="HisKA"/>
    <property type="match status" value="1"/>
</dbReference>
<evidence type="ECO:0000256" key="9">
    <source>
        <dbReference type="ARBA" id="ARBA00022741"/>
    </source>
</evidence>
<evidence type="ECO:0000256" key="4">
    <source>
        <dbReference type="ARBA" id="ARBA00022475"/>
    </source>
</evidence>
<dbReference type="InterPro" id="IPR037952">
    <property type="entry name" value="Sensor_TorS"/>
</dbReference>
<feature type="transmembrane region" description="Helical" evidence="19">
    <location>
        <begin position="12"/>
        <end position="33"/>
    </location>
</feature>
<evidence type="ECO:0000259" key="22">
    <source>
        <dbReference type="PROSITE" id="PS50885"/>
    </source>
</evidence>
<dbReference type="PANTHER" id="PTHR43047">
    <property type="entry name" value="TWO-COMPONENT HISTIDINE PROTEIN KINASE"/>
    <property type="match status" value="1"/>
</dbReference>
<dbReference type="InterPro" id="IPR001789">
    <property type="entry name" value="Sig_transdc_resp-reg_receiver"/>
</dbReference>
<evidence type="ECO:0000256" key="13">
    <source>
        <dbReference type="ARBA" id="ARBA00023012"/>
    </source>
</evidence>
<dbReference type="GO" id="GO:0009927">
    <property type="term" value="F:histidine phosphotransfer kinase activity"/>
    <property type="evidence" value="ECO:0007669"/>
    <property type="project" value="TreeGrafter"/>
</dbReference>
<dbReference type="GO" id="GO:0005886">
    <property type="term" value="C:plasma membrane"/>
    <property type="evidence" value="ECO:0007669"/>
    <property type="project" value="UniProtKB-SubCell"/>
</dbReference>
<dbReference type="Pfam" id="PF21689">
    <property type="entry name" value="TorS_sensor_domain"/>
    <property type="match status" value="1"/>
</dbReference>
<evidence type="ECO:0000256" key="6">
    <source>
        <dbReference type="ARBA" id="ARBA00022553"/>
    </source>
</evidence>
<feature type="domain" description="Histidine kinase" evidence="20">
    <location>
        <begin position="476"/>
        <end position="696"/>
    </location>
</feature>
<evidence type="ECO:0000256" key="7">
    <source>
        <dbReference type="ARBA" id="ARBA00022679"/>
    </source>
</evidence>
<keyword evidence="4" id="KW-1003">Cell membrane</keyword>
<dbReference type="STRING" id="167879.CPS_1826"/>
<evidence type="ECO:0000256" key="5">
    <source>
        <dbReference type="ARBA" id="ARBA00022519"/>
    </source>
</evidence>
<evidence type="ECO:0000256" key="14">
    <source>
        <dbReference type="ARBA" id="ARBA00023136"/>
    </source>
</evidence>
<keyword evidence="13" id="KW-0902">Two-component regulatory system</keyword>
<dbReference type="GO" id="GO:0000155">
    <property type="term" value="F:phosphorelay sensor kinase activity"/>
    <property type="evidence" value="ECO:0007669"/>
    <property type="project" value="InterPro"/>
</dbReference>
<dbReference type="PROSITE" id="PS50110">
    <property type="entry name" value="RESPONSE_REGULATORY"/>
    <property type="match status" value="1"/>
</dbReference>
<evidence type="ECO:0000313" key="25">
    <source>
        <dbReference type="Proteomes" id="UP000000547"/>
    </source>
</evidence>
<dbReference type="InterPro" id="IPR014302">
    <property type="entry name" value="Sig_transdc_His_kinase_TorS"/>
</dbReference>
<keyword evidence="14 19" id="KW-0472">Membrane</keyword>
<proteinExistence type="predicted"/>
<dbReference type="InterPro" id="IPR036890">
    <property type="entry name" value="HATPase_C_sf"/>
</dbReference>
<keyword evidence="6 18" id="KW-0597">Phosphoprotein</keyword>
<dbReference type="InterPro" id="IPR038188">
    <property type="entry name" value="TorS_sensor_sf"/>
</dbReference>
<dbReference type="FunFam" id="1.10.287.130:FF:000002">
    <property type="entry name" value="Two-component osmosensing histidine kinase"/>
    <property type="match status" value="1"/>
</dbReference>
<dbReference type="Proteomes" id="UP000000547">
    <property type="component" value="Chromosome"/>
</dbReference>
<keyword evidence="5" id="KW-0997">Cell inner membrane</keyword>
<sequence length="1000" mass="111681">MHFRRSIGNKLLFAFSFVAGLLLFVSIVAWNGLSLIASTGDIITQQTLPTLSSARELANLSLQITHKTTLLKNVTDEEQRQEISQTLTLLHLAVEDKFIALELLNLNKKNLPSLISLKKDINQGIEQLDLYAKNKITNQQQRDQAFTVVKASVHEISVLSQSQVANASTFALVRLSGLYDLIEQKSNLLQAKQDIDLIIDEDLNLLDKMAALERNALELEQIANLVITTQQYQPLNELTHNKNRLVLLISNLVDSITDPYRANLANIALIKLNLFDNLLDNQQRAIELDQKQSLLHQHISNQLTQLNQGILSLVEKQGELAKKTSQQHQKLVSWSQNVFLITTLLSLIVIVFVMWKVVYQGIVFKLQKHTDAIERLAAGDLEITVESSNDEELKHLAEALDVFREHAIKKQQLEYEQLQTEQELRLHKENLEQLINIRTQELRFTNEKLNSESKAHALAKQQADEANRAKSVFLASMSHEIRTPMNGMIGTLELLTDTKLTSEQQKYAQTILYSGESLLDILNDILDYSKIEAGHIALSYRAIDLGKLGEDVVHLMRARAQNKSLQLHFEKKGNIENWRVADLGKLRQILINLINNAIKFTQRGSIVLSIGVNDESSSGDSEVTFSVTDTGCGIAKDKQADVFQAFTQVDNLQSAVGTGLGLAICQRLVSAMQGTLSLESEENRGSCFAFTIPLARASAEAISAQQVLFLPPQALSQYYQVLIVEDNEINLDVACALVEKLGHKVTAAKDGASALKCMHNNRFDLALLDINLPDIDGVTLSQQLKVIAKEKQTPFKTIAVSAHVFNEDIAKFIKSGFDGFVAKPVQMKKLKPSIAKVMFNVRGFVNQEVEGGAEQETEPCLELKVEMPEAVVIASTNKDSLVESQELSEFLLFDADIPNQDIEYLGSDKVIQLTRLFCQQIDNEYSNFSSLSAIDQHAKLHKLKGAAIGLGLVRLYQLCHTLEINTEDNKLTSSQLLMIKDLAQLSKQSLNQYAQSLKNI</sequence>
<dbReference type="CDD" id="cd06225">
    <property type="entry name" value="HAMP"/>
    <property type="match status" value="1"/>
</dbReference>
<feature type="domain" description="Response regulatory" evidence="21">
    <location>
        <begin position="720"/>
        <end position="838"/>
    </location>
</feature>
<keyword evidence="10" id="KW-0418">Kinase</keyword>
<dbReference type="CDD" id="cd16922">
    <property type="entry name" value="HATPase_EvgS-ArcB-TorS-like"/>
    <property type="match status" value="1"/>
</dbReference>
<evidence type="ECO:0000256" key="12">
    <source>
        <dbReference type="ARBA" id="ARBA00022989"/>
    </source>
</evidence>
<evidence type="ECO:0000256" key="3">
    <source>
        <dbReference type="ARBA" id="ARBA00012438"/>
    </source>
</evidence>
<name>Q484F9_COLP3</name>
<dbReference type="RefSeq" id="WP_011042650.1">
    <property type="nucleotide sequence ID" value="NC_003910.7"/>
</dbReference>
<evidence type="ECO:0000256" key="15">
    <source>
        <dbReference type="ARBA" id="ARBA00064003"/>
    </source>
</evidence>
<evidence type="ECO:0000256" key="17">
    <source>
        <dbReference type="PROSITE-ProRule" id="PRU00110"/>
    </source>
</evidence>
<keyword evidence="12 19" id="KW-1133">Transmembrane helix</keyword>
<dbReference type="HOGENOM" id="CLU_000445_40_1_6"/>
<keyword evidence="8 19" id="KW-0812">Transmembrane</keyword>
<evidence type="ECO:0000256" key="19">
    <source>
        <dbReference type="SAM" id="Phobius"/>
    </source>
</evidence>
<comment type="subunit">
    <text evidence="15">At low DSF concentrations, interacts with RpfF.</text>
</comment>
<dbReference type="Pfam" id="PF02518">
    <property type="entry name" value="HATPase_c"/>
    <property type="match status" value="1"/>
</dbReference>
<dbReference type="SUPFAM" id="SSF47226">
    <property type="entry name" value="Histidine-containing phosphotransfer domain, HPT domain"/>
    <property type="match status" value="1"/>
</dbReference>
<dbReference type="SUPFAM" id="SSF55874">
    <property type="entry name" value="ATPase domain of HSP90 chaperone/DNA topoisomerase II/histidine kinase"/>
    <property type="match status" value="1"/>
</dbReference>
<dbReference type="SUPFAM" id="SSF47384">
    <property type="entry name" value="Homodimeric domain of signal transducing histidine kinase"/>
    <property type="match status" value="1"/>
</dbReference>
<comment type="subcellular location">
    <subcellularLocation>
        <location evidence="2">Cell inner membrane</location>
        <topology evidence="2">Multi-pass membrane protein</topology>
    </subcellularLocation>
</comment>
<evidence type="ECO:0000259" key="21">
    <source>
        <dbReference type="PROSITE" id="PS50110"/>
    </source>
</evidence>
<evidence type="ECO:0000259" key="20">
    <source>
        <dbReference type="PROSITE" id="PS50109"/>
    </source>
</evidence>
<keyword evidence="9" id="KW-0547">Nucleotide-binding</keyword>
<dbReference type="InterPro" id="IPR036641">
    <property type="entry name" value="HPT_dom_sf"/>
</dbReference>
<dbReference type="InterPro" id="IPR011006">
    <property type="entry name" value="CheY-like_superfamily"/>
</dbReference>
<dbReference type="EC" id="2.7.13.3" evidence="3"/>
<evidence type="ECO:0000256" key="8">
    <source>
        <dbReference type="ARBA" id="ARBA00022692"/>
    </source>
</evidence>
<dbReference type="SMART" id="SM00387">
    <property type="entry name" value="HATPase_c"/>
    <property type="match status" value="1"/>
</dbReference>
<dbReference type="SMART" id="SM00448">
    <property type="entry name" value="REC"/>
    <property type="match status" value="1"/>
</dbReference>
<dbReference type="PROSITE" id="PS50885">
    <property type="entry name" value="HAMP"/>
    <property type="match status" value="1"/>
</dbReference>
<dbReference type="InterPro" id="IPR003660">
    <property type="entry name" value="HAMP_dom"/>
</dbReference>
<dbReference type="FunFam" id="3.30.565.10:FF:000010">
    <property type="entry name" value="Sensor histidine kinase RcsC"/>
    <property type="match status" value="1"/>
</dbReference>
<dbReference type="EMBL" id="CP000083">
    <property type="protein sequence ID" value="AAZ27184.1"/>
    <property type="molecule type" value="Genomic_DNA"/>
</dbReference>
<dbReference type="Gene3D" id="3.40.50.2300">
    <property type="match status" value="1"/>
</dbReference>
<feature type="domain" description="HAMP" evidence="22">
    <location>
        <begin position="360"/>
        <end position="412"/>
    </location>
</feature>
<dbReference type="KEGG" id="cps:CPS_1826"/>
<dbReference type="Gene3D" id="1.20.120.160">
    <property type="entry name" value="HPT domain"/>
    <property type="match status" value="1"/>
</dbReference>
<comment type="catalytic activity">
    <reaction evidence="1">
        <text>ATP + protein L-histidine = ADP + protein N-phospho-L-histidine.</text>
        <dbReference type="EC" id="2.7.13.3"/>
    </reaction>
</comment>
<evidence type="ECO:0000256" key="10">
    <source>
        <dbReference type="ARBA" id="ARBA00022777"/>
    </source>
</evidence>
<dbReference type="InterPro" id="IPR036097">
    <property type="entry name" value="HisK_dim/P_sf"/>
</dbReference>
<dbReference type="PROSITE" id="PS50109">
    <property type="entry name" value="HIS_KIN"/>
    <property type="match status" value="1"/>
</dbReference>
<gene>
    <name evidence="24" type="primary">torS</name>
    <name evidence="24" type="ordered locus">CPS_1826</name>
</gene>
<dbReference type="PIRSF" id="PIRSF036437">
    <property type="entry name" value="HK_TorS"/>
    <property type="match status" value="1"/>
</dbReference>
<evidence type="ECO:0000256" key="18">
    <source>
        <dbReference type="PROSITE-ProRule" id="PRU00169"/>
    </source>
</evidence>
<dbReference type="Pfam" id="PF00072">
    <property type="entry name" value="Response_reg"/>
    <property type="match status" value="1"/>
</dbReference>
<dbReference type="InterPro" id="IPR003661">
    <property type="entry name" value="HisK_dim/P_dom"/>
</dbReference>
<dbReference type="InterPro" id="IPR008207">
    <property type="entry name" value="Sig_transdc_His_kin_Hpt_dom"/>
</dbReference>
<dbReference type="CDD" id="cd16172">
    <property type="entry name" value="TorS_sensor_domain"/>
    <property type="match status" value="1"/>
</dbReference>
<dbReference type="InterPro" id="IPR005467">
    <property type="entry name" value="His_kinase_dom"/>
</dbReference>
<evidence type="ECO:0000256" key="16">
    <source>
        <dbReference type="ARBA" id="ARBA00068150"/>
    </source>
</evidence>
<accession>Q484F9</accession>
<dbReference type="PROSITE" id="PS50894">
    <property type="entry name" value="HPT"/>
    <property type="match status" value="1"/>
</dbReference>
<keyword evidence="11" id="KW-0067">ATP-binding</keyword>
<evidence type="ECO:0000256" key="2">
    <source>
        <dbReference type="ARBA" id="ARBA00004429"/>
    </source>
</evidence>
<dbReference type="SUPFAM" id="SSF52172">
    <property type="entry name" value="CheY-like"/>
    <property type="match status" value="1"/>
</dbReference>
<dbReference type="CDD" id="cd17546">
    <property type="entry name" value="REC_hyHK_CKI1_RcsC-like"/>
    <property type="match status" value="1"/>
</dbReference>
<dbReference type="AlphaFoldDB" id="Q484F9"/>
<dbReference type="NCBIfam" id="TIGR02956">
    <property type="entry name" value="TMAO_torS"/>
    <property type="match status" value="1"/>
</dbReference>
<evidence type="ECO:0000256" key="11">
    <source>
        <dbReference type="ARBA" id="ARBA00022840"/>
    </source>
</evidence>
<dbReference type="InterPro" id="IPR003594">
    <property type="entry name" value="HATPase_dom"/>
</dbReference>
<protein>
    <recommendedName>
        <fullName evidence="16">Sensory/regulatory protein RpfC</fullName>
        <ecNumber evidence="3">2.7.13.3</ecNumber>
    </recommendedName>
</protein>
<evidence type="ECO:0000313" key="24">
    <source>
        <dbReference type="EMBL" id="AAZ27184.1"/>
    </source>
</evidence>
<dbReference type="InterPro" id="IPR004358">
    <property type="entry name" value="Sig_transdc_His_kin-like_C"/>
</dbReference>
<keyword evidence="7 24" id="KW-0808">Transferase</keyword>
<reference evidence="24" key="1">
    <citation type="journal article" date="2005" name="Proc. Natl. Acad. Sci. U.S.A.">
        <title>The psychrophilic lifestyle as revealed by the genome sequence of Colwellia psychrerythraea 34H through genomic and proteomic analyses.</title>
        <authorList>
            <person name="Methe B.A."/>
            <person name="Nelson K.E."/>
            <person name="Deming J.W."/>
            <person name="Momen B."/>
            <person name="Melamud E."/>
            <person name="Zhang X."/>
            <person name="Moult J."/>
            <person name="Madupu R."/>
            <person name="Nelson W.C."/>
            <person name="Dodson R.J."/>
            <person name="Brinkac L.M."/>
            <person name="Daugherty S.C."/>
            <person name="Durkin A.S."/>
            <person name="DeBoy R.T."/>
            <person name="Kolonay J.F."/>
            <person name="Sullivan S.A."/>
            <person name="Zhou L."/>
            <person name="Davidsen T.M."/>
            <person name="Wu M."/>
            <person name="Huston A.L."/>
            <person name="Lewis M."/>
            <person name="Weaver B."/>
            <person name="Weidman J.F."/>
            <person name="Khouri H."/>
            <person name="Utterback T.R."/>
            <person name="Feldblyum T.V."/>
            <person name="Fraser C.M."/>
        </authorList>
    </citation>
    <scope>NUCLEOTIDE SEQUENCE [LARGE SCALE GENOMIC DNA]</scope>
    <source>
        <strain evidence="24">34H</strain>
    </source>
</reference>
<organism evidence="24 25">
    <name type="scientific">Colwellia psychrerythraea (strain 34H / ATCC BAA-681)</name>
    <name type="common">Vibrio psychroerythus</name>
    <dbReference type="NCBI Taxonomy" id="167879"/>
    <lineage>
        <taxon>Bacteria</taxon>
        <taxon>Pseudomonadati</taxon>
        <taxon>Pseudomonadota</taxon>
        <taxon>Gammaproteobacteria</taxon>
        <taxon>Alteromonadales</taxon>
        <taxon>Colwelliaceae</taxon>
        <taxon>Colwellia</taxon>
    </lineage>
</organism>